<evidence type="ECO:0000313" key="10">
    <source>
        <dbReference type="EMBL" id="OWM81013.1"/>
    </source>
</evidence>
<evidence type="ECO:0000256" key="5">
    <source>
        <dbReference type="ARBA" id="ARBA00022723"/>
    </source>
</evidence>
<evidence type="ECO:0000256" key="6">
    <source>
        <dbReference type="ARBA" id="ARBA00023002"/>
    </source>
</evidence>
<evidence type="ECO:0000256" key="9">
    <source>
        <dbReference type="ARBA" id="ARBA00023136"/>
    </source>
</evidence>
<dbReference type="PANTHER" id="PTHR24282:SF255">
    <property type="entry name" value="CYTOCHROME P450 72A11-RELATED"/>
    <property type="match status" value="1"/>
</dbReference>
<keyword evidence="7" id="KW-0408">Iron</keyword>
<sequence length="70" mass="8185">MIRKWEALLSPEGLCELDIKPYIENLTADVISRAALGSSYEEGETIFRLQREQNGNTFKVIQFAFMPWYR</sequence>
<keyword evidence="5" id="KW-0479">Metal-binding</keyword>
<evidence type="ECO:0000256" key="7">
    <source>
        <dbReference type="ARBA" id="ARBA00023004"/>
    </source>
</evidence>
<evidence type="ECO:0000313" key="11">
    <source>
        <dbReference type="Proteomes" id="UP000197138"/>
    </source>
</evidence>
<gene>
    <name evidence="10" type="ORF">CDL15_Pgr007044</name>
</gene>
<keyword evidence="9" id="KW-0472">Membrane</keyword>
<reference evidence="11" key="1">
    <citation type="journal article" date="2017" name="Plant J.">
        <title>The pomegranate (Punica granatum L.) genome and the genomics of punicalagin biosynthesis.</title>
        <authorList>
            <person name="Qin G."/>
            <person name="Xu C."/>
            <person name="Ming R."/>
            <person name="Tang H."/>
            <person name="Guyot R."/>
            <person name="Kramer E.M."/>
            <person name="Hu Y."/>
            <person name="Yi X."/>
            <person name="Qi Y."/>
            <person name="Xu X."/>
            <person name="Gao Z."/>
            <person name="Pan H."/>
            <person name="Jian J."/>
            <person name="Tian Y."/>
            <person name="Yue Z."/>
            <person name="Xu Y."/>
        </authorList>
    </citation>
    <scope>NUCLEOTIDE SEQUENCE [LARGE SCALE GENOMIC DNA]</scope>
    <source>
        <strain evidence="11">cv. Dabenzi</strain>
    </source>
</reference>
<comment type="caution">
    <text evidence="10">The sequence shown here is derived from an EMBL/GenBank/DDBJ whole genome shotgun (WGS) entry which is preliminary data.</text>
</comment>
<evidence type="ECO:0000256" key="4">
    <source>
        <dbReference type="ARBA" id="ARBA00022617"/>
    </source>
</evidence>
<evidence type="ECO:0000256" key="3">
    <source>
        <dbReference type="ARBA" id="ARBA00010617"/>
    </source>
</evidence>
<dbReference type="PANTHER" id="PTHR24282">
    <property type="entry name" value="CYTOCHROME P450 FAMILY MEMBER"/>
    <property type="match status" value="1"/>
</dbReference>
<dbReference type="AlphaFoldDB" id="A0A218X7U7"/>
<evidence type="ECO:0000256" key="1">
    <source>
        <dbReference type="ARBA" id="ARBA00001971"/>
    </source>
</evidence>
<accession>A0A218X7U7</accession>
<dbReference type="GO" id="GO:0016020">
    <property type="term" value="C:membrane"/>
    <property type="evidence" value="ECO:0007669"/>
    <property type="project" value="UniProtKB-SubCell"/>
</dbReference>
<dbReference type="InterPro" id="IPR050665">
    <property type="entry name" value="Cytochrome_P450_Monooxygen"/>
</dbReference>
<protein>
    <submittedName>
        <fullName evidence="10">Uncharacterized protein</fullName>
    </submittedName>
</protein>
<comment type="similarity">
    <text evidence="3">Belongs to the cytochrome P450 family.</text>
</comment>
<dbReference type="Gene3D" id="1.20.120.990">
    <property type="entry name" value="Glycosyltransferase family 88, C-terminal domain"/>
    <property type="match status" value="1"/>
</dbReference>
<name>A0A218X7U7_PUNGR</name>
<keyword evidence="6" id="KW-0560">Oxidoreductase</keyword>
<dbReference type="EMBL" id="MTKT01002214">
    <property type="protein sequence ID" value="OWM81013.1"/>
    <property type="molecule type" value="Genomic_DNA"/>
</dbReference>
<evidence type="ECO:0000256" key="2">
    <source>
        <dbReference type="ARBA" id="ARBA00004167"/>
    </source>
</evidence>
<dbReference type="GO" id="GO:0004497">
    <property type="term" value="F:monooxygenase activity"/>
    <property type="evidence" value="ECO:0007669"/>
    <property type="project" value="UniProtKB-KW"/>
</dbReference>
<dbReference type="Proteomes" id="UP000197138">
    <property type="component" value="Unassembled WGS sequence"/>
</dbReference>
<comment type="subcellular location">
    <subcellularLocation>
        <location evidence="2">Membrane</location>
        <topology evidence="2">Single-pass membrane protein</topology>
    </subcellularLocation>
</comment>
<evidence type="ECO:0000256" key="8">
    <source>
        <dbReference type="ARBA" id="ARBA00023033"/>
    </source>
</evidence>
<keyword evidence="8" id="KW-0503">Monooxygenase</keyword>
<dbReference type="GO" id="GO:0046872">
    <property type="term" value="F:metal ion binding"/>
    <property type="evidence" value="ECO:0007669"/>
    <property type="project" value="UniProtKB-KW"/>
</dbReference>
<comment type="cofactor">
    <cofactor evidence="1">
        <name>heme</name>
        <dbReference type="ChEBI" id="CHEBI:30413"/>
    </cofactor>
</comment>
<proteinExistence type="inferred from homology"/>
<keyword evidence="4" id="KW-0349">Heme</keyword>
<organism evidence="10 11">
    <name type="scientific">Punica granatum</name>
    <name type="common">Pomegranate</name>
    <dbReference type="NCBI Taxonomy" id="22663"/>
    <lineage>
        <taxon>Eukaryota</taxon>
        <taxon>Viridiplantae</taxon>
        <taxon>Streptophyta</taxon>
        <taxon>Embryophyta</taxon>
        <taxon>Tracheophyta</taxon>
        <taxon>Spermatophyta</taxon>
        <taxon>Magnoliopsida</taxon>
        <taxon>eudicotyledons</taxon>
        <taxon>Gunneridae</taxon>
        <taxon>Pentapetalae</taxon>
        <taxon>rosids</taxon>
        <taxon>malvids</taxon>
        <taxon>Myrtales</taxon>
        <taxon>Lythraceae</taxon>
        <taxon>Punica</taxon>
    </lineage>
</organism>